<dbReference type="Proteomes" id="UP001165064">
    <property type="component" value="Unassembled WGS sequence"/>
</dbReference>
<evidence type="ECO:0000313" key="2">
    <source>
        <dbReference type="Proteomes" id="UP001165064"/>
    </source>
</evidence>
<gene>
    <name evidence="1" type="ORF">Amon02_000001300</name>
</gene>
<accession>A0ACB5SQR6</accession>
<sequence length="569" mass="63565">MVKTDIDYESVPGTSLLVDVNHDLTPEEAAETEKGIVLIPTPSDDPNDPLNWSKPRKMMAVFCVIVYCFAGSIPGCCIYSILTDIAKDEGVHMTVGDLNAGTGYMFLFLGLGNLILLPLAEQYGKRPVYLVSTLADLMFNLWQPYTKSNGEWIASRILTGFFYSPIETLPEITITDLFFEHERATYMGIYGAALFSSNYAAPMLAGFVNDALGWKWTIWIAVIFGAVGFLFMCVFMEETNYTRRIRVKRDLDGGVLTAYTSNGQEIKDPNLITVQSKLDSADENGLKGVTSNTHLGNQAALIDDDEPFEYPPVRTLVQRMSLTYGIKKEQHFWDYFKAAFLMAQFPIVLYGGFLYGASLFWYSVLNGTEALVLGGEPYNFKPSMCGLAYLSPVIFTFIIYPYAGWSTDWIKIKIAKKHHGHSQAEDRLWVLIVYMILGPAALILWGVGAAKGVHWFGVVFGLGLLAGLCVVGCVSSVTYILDTYHEMGSGALVCAIIIRNTMNFGMDYGITPFVTNVGLQNCFIASAFICLFCIGTFFIMILTGKYWRTKMRKRYWKIVEEYRSKGLIS</sequence>
<organism evidence="1 2">
    <name type="scientific">Ambrosiozyma monospora</name>
    <name type="common">Yeast</name>
    <name type="synonym">Endomycopsis monosporus</name>
    <dbReference type="NCBI Taxonomy" id="43982"/>
    <lineage>
        <taxon>Eukaryota</taxon>
        <taxon>Fungi</taxon>
        <taxon>Dikarya</taxon>
        <taxon>Ascomycota</taxon>
        <taxon>Saccharomycotina</taxon>
        <taxon>Pichiomycetes</taxon>
        <taxon>Pichiales</taxon>
        <taxon>Pichiaceae</taxon>
        <taxon>Ambrosiozyma</taxon>
    </lineage>
</organism>
<evidence type="ECO:0000313" key="1">
    <source>
        <dbReference type="EMBL" id="GME70079.1"/>
    </source>
</evidence>
<protein>
    <submittedName>
        <fullName evidence="1">Unnamed protein product</fullName>
    </submittedName>
</protein>
<keyword evidence="2" id="KW-1185">Reference proteome</keyword>
<reference evidence="1" key="1">
    <citation type="submission" date="2023-04" db="EMBL/GenBank/DDBJ databases">
        <title>Ambrosiozyma monospora NBRC 10751.</title>
        <authorList>
            <person name="Ichikawa N."/>
            <person name="Sato H."/>
            <person name="Tonouchi N."/>
        </authorList>
    </citation>
    <scope>NUCLEOTIDE SEQUENCE</scope>
    <source>
        <strain evidence="1">NBRC 10751</strain>
    </source>
</reference>
<name>A0ACB5SQR6_AMBMO</name>
<dbReference type="EMBL" id="BSXS01000001">
    <property type="protein sequence ID" value="GME70079.1"/>
    <property type="molecule type" value="Genomic_DNA"/>
</dbReference>
<proteinExistence type="predicted"/>
<comment type="caution">
    <text evidence="1">The sequence shown here is derived from an EMBL/GenBank/DDBJ whole genome shotgun (WGS) entry which is preliminary data.</text>
</comment>